<accession>A0A1I4MHP5</accession>
<evidence type="ECO:0008006" key="4">
    <source>
        <dbReference type="Google" id="ProtNLM"/>
    </source>
</evidence>
<protein>
    <recommendedName>
        <fullName evidence="4">Copper(I)-binding protein</fullName>
    </recommendedName>
</protein>
<dbReference type="InterPro" id="IPR058248">
    <property type="entry name" value="Lxx211020-like"/>
</dbReference>
<gene>
    <name evidence="2" type="ORF">SAMN04487963_1088</name>
</gene>
<dbReference type="PANTHER" id="PTHR36302:SF1">
    <property type="entry name" value="COPPER CHAPERONE PCU(A)C"/>
    <property type="match status" value="1"/>
</dbReference>
<dbReference type="SUPFAM" id="SSF110087">
    <property type="entry name" value="DR1885-like metal-binding protein"/>
    <property type="match status" value="1"/>
</dbReference>
<dbReference type="Gene3D" id="2.60.40.1890">
    <property type="entry name" value="PCu(A)C copper chaperone"/>
    <property type="match status" value="1"/>
</dbReference>
<feature type="chain" id="PRO_5011796486" description="Copper(I)-binding protein" evidence="1">
    <location>
        <begin position="22"/>
        <end position="160"/>
    </location>
</feature>
<dbReference type="STRING" id="488535.SAMN04487963_1088"/>
<dbReference type="RefSeq" id="WP_175481834.1">
    <property type="nucleotide sequence ID" value="NZ_FOUE01000001.1"/>
</dbReference>
<organism evidence="2 3">
    <name type="scientific">Marinobacter zhejiangensis</name>
    <dbReference type="NCBI Taxonomy" id="488535"/>
    <lineage>
        <taxon>Bacteria</taxon>
        <taxon>Pseudomonadati</taxon>
        <taxon>Pseudomonadota</taxon>
        <taxon>Gammaproteobacteria</taxon>
        <taxon>Pseudomonadales</taxon>
        <taxon>Marinobacteraceae</taxon>
        <taxon>Marinobacter</taxon>
    </lineage>
</organism>
<keyword evidence="3" id="KW-1185">Reference proteome</keyword>
<evidence type="ECO:0000256" key="1">
    <source>
        <dbReference type="SAM" id="SignalP"/>
    </source>
</evidence>
<feature type="signal peptide" evidence="1">
    <location>
        <begin position="1"/>
        <end position="21"/>
    </location>
</feature>
<evidence type="ECO:0000313" key="3">
    <source>
        <dbReference type="Proteomes" id="UP000198519"/>
    </source>
</evidence>
<dbReference type="AlphaFoldDB" id="A0A1I4MHP5"/>
<dbReference type="InterPro" id="IPR007410">
    <property type="entry name" value="LpqE-like"/>
</dbReference>
<dbReference type="Proteomes" id="UP000198519">
    <property type="component" value="Unassembled WGS sequence"/>
</dbReference>
<dbReference type="PANTHER" id="PTHR36302">
    <property type="entry name" value="BLR7088 PROTEIN"/>
    <property type="match status" value="1"/>
</dbReference>
<reference evidence="3" key="1">
    <citation type="submission" date="2016-10" db="EMBL/GenBank/DDBJ databases">
        <authorList>
            <person name="Varghese N."/>
            <person name="Submissions S."/>
        </authorList>
    </citation>
    <scope>NUCLEOTIDE SEQUENCE [LARGE SCALE GENOMIC DNA]</scope>
    <source>
        <strain evidence="3">CGMCC 1.7061</strain>
    </source>
</reference>
<keyword evidence="1" id="KW-0732">Signal</keyword>
<evidence type="ECO:0000313" key="2">
    <source>
        <dbReference type="EMBL" id="SFM02605.1"/>
    </source>
</evidence>
<dbReference type="Pfam" id="PF04314">
    <property type="entry name" value="PCuAC"/>
    <property type="match status" value="1"/>
</dbReference>
<name>A0A1I4MHP5_9GAMM</name>
<dbReference type="InterPro" id="IPR036182">
    <property type="entry name" value="PCuAC_sf"/>
</dbReference>
<dbReference type="EMBL" id="FOUE01000001">
    <property type="protein sequence ID" value="SFM02605.1"/>
    <property type="molecule type" value="Genomic_DNA"/>
</dbReference>
<sequence length="160" mass="17387">MKQWMSVLGVVFLASTGSVLAHEMEQAGVTVDHPWARPTPAVAPVHGAVYFSVTNRREVPVVLDGASTPLTDHASIHQTRDVDGTLRMESVEGGLAIQPGESISFEPGGYHVMLMNMEAPLTEGEKFPLTLTFQGGESILLDVWVEQGPETQSDMTMHHH</sequence>
<proteinExistence type="predicted"/>